<gene>
    <name evidence="1" type="ORF">CROQUDRAFT_704703</name>
</gene>
<reference evidence="1" key="1">
    <citation type="submission" date="2013-11" db="EMBL/GenBank/DDBJ databases">
        <title>Genome sequence of the fusiform rust pathogen reveals effectors for host alternation and coevolution with pine.</title>
        <authorList>
            <consortium name="DOE Joint Genome Institute"/>
            <person name="Smith K."/>
            <person name="Pendleton A."/>
            <person name="Kubisiak T."/>
            <person name="Anderson C."/>
            <person name="Salamov A."/>
            <person name="Aerts A."/>
            <person name="Riley R."/>
            <person name="Clum A."/>
            <person name="Lindquist E."/>
            <person name="Ence D."/>
            <person name="Campbell M."/>
            <person name="Kronenberg Z."/>
            <person name="Feau N."/>
            <person name="Dhillon B."/>
            <person name="Hamelin R."/>
            <person name="Burleigh J."/>
            <person name="Smith J."/>
            <person name="Yandell M."/>
            <person name="Nelson C."/>
            <person name="Grigoriev I."/>
            <person name="Davis J."/>
        </authorList>
    </citation>
    <scope>NUCLEOTIDE SEQUENCE</scope>
    <source>
        <strain evidence="1">G11</strain>
    </source>
</reference>
<name>A0A9P6NKG7_9BASI</name>
<evidence type="ECO:0000313" key="2">
    <source>
        <dbReference type="Proteomes" id="UP000886653"/>
    </source>
</evidence>
<dbReference type="EMBL" id="MU167270">
    <property type="protein sequence ID" value="KAG0145804.1"/>
    <property type="molecule type" value="Genomic_DNA"/>
</dbReference>
<protein>
    <submittedName>
        <fullName evidence="1">Uncharacterized protein</fullName>
    </submittedName>
</protein>
<sequence length="153" mass="18181">MYRNLLPKPQPAFGDEPVHVDDRALKVARLLYNHIAPCFLGILQLWYQHRNPPNHLSNPDFLIEDGWKFFKDFFGKWENLDPQTEHKFDPKYHSTVKCYEHPNYLASHLLMLAETRGKVSIRLLYSLWMTWHEVSEFSNKGDGKDFEDFTDKV</sequence>
<evidence type="ECO:0000313" key="1">
    <source>
        <dbReference type="EMBL" id="KAG0145804.1"/>
    </source>
</evidence>
<dbReference type="Proteomes" id="UP000886653">
    <property type="component" value="Unassembled WGS sequence"/>
</dbReference>
<organism evidence="1 2">
    <name type="scientific">Cronartium quercuum f. sp. fusiforme G11</name>
    <dbReference type="NCBI Taxonomy" id="708437"/>
    <lineage>
        <taxon>Eukaryota</taxon>
        <taxon>Fungi</taxon>
        <taxon>Dikarya</taxon>
        <taxon>Basidiomycota</taxon>
        <taxon>Pucciniomycotina</taxon>
        <taxon>Pucciniomycetes</taxon>
        <taxon>Pucciniales</taxon>
        <taxon>Coleosporiaceae</taxon>
        <taxon>Cronartium</taxon>
    </lineage>
</organism>
<keyword evidence="2" id="KW-1185">Reference proteome</keyword>
<accession>A0A9P6NKG7</accession>
<proteinExistence type="predicted"/>
<comment type="caution">
    <text evidence="1">The sequence shown here is derived from an EMBL/GenBank/DDBJ whole genome shotgun (WGS) entry which is preliminary data.</text>
</comment>
<dbReference type="AlphaFoldDB" id="A0A9P6NKG7"/>